<dbReference type="GO" id="GO:0031966">
    <property type="term" value="C:mitochondrial membrane"/>
    <property type="evidence" value="ECO:0007669"/>
    <property type="project" value="UniProtKB-SubCell"/>
</dbReference>
<evidence type="ECO:0000256" key="3">
    <source>
        <dbReference type="ARBA" id="ARBA00009219"/>
    </source>
</evidence>
<accession>A0A6P9BG36</accession>
<dbReference type="GO" id="GO:0006694">
    <property type="term" value="P:steroid biosynthetic process"/>
    <property type="evidence" value="ECO:0007669"/>
    <property type="project" value="InterPro"/>
</dbReference>
<evidence type="ECO:0000259" key="11">
    <source>
        <dbReference type="Pfam" id="PF01073"/>
    </source>
</evidence>
<dbReference type="PANTHER" id="PTHR43245:SF51">
    <property type="entry name" value="SHORT CHAIN DEHYDROGENASE_REDUCTASE FAMILY 42E, MEMBER 2"/>
    <property type="match status" value="1"/>
</dbReference>
<comment type="similarity">
    <text evidence="3">Belongs to the 3-beta-HSD family.</text>
</comment>
<evidence type="ECO:0000256" key="7">
    <source>
        <dbReference type="ARBA" id="ARBA00023002"/>
    </source>
</evidence>
<evidence type="ECO:0000256" key="9">
    <source>
        <dbReference type="ARBA" id="ARBA00023136"/>
    </source>
</evidence>
<evidence type="ECO:0000313" key="12">
    <source>
        <dbReference type="Proteomes" id="UP001652622"/>
    </source>
</evidence>
<dbReference type="InterPro" id="IPR050177">
    <property type="entry name" value="Lipid_A_modif_metabolic_enz"/>
</dbReference>
<keyword evidence="8" id="KW-0496">Mitochondrion</keyword>
<dbReference type="Pfam" id="PF01073">
    <property type="entry name" value="3Beta_HSD"/>
    <property type="match status" value="1"/>
</dbReference>
<evidence type="ECO:0000256" key="1">
    <source>
        <dbReference type="ARBA" id="ARBA00004304"/>
    </source>
</evidence>
<gene>
    <name evidence="13" type="primary">LOC117661842</name>
</gene>
<dbReference type="GeneID" id="117661842"/>
<dbReference type="InParanoid" id="A0A6P9BG36"/>
<keyword evidence="9 10" id="KW-0472">Membrane</keyword>
<evidence type="ECO:0000256" key="6">
    <source>
        <dbReference type="ARBA" id="ARBA00022989"/>
    </source>
</evidence>
<protein>
    <submittedName>
        <fullName evidence="13">3 beta-hydroxysteroid dehydrogenase/Delta 5--&gt;4-isomerase type 1-like</fullName>
    </submittedName>
</protein>
<dbReference type="InterPro" id="IPR002225">
    <property type="entry name" value="3Beta_OHSteriod_DH/Estase"/>
</dbReference>
<dbReference type="GO" id="GO:0016616">
    <property type="term" value="F:oxidoreductase activity, acting on the CH-OH group of donors, NAD or NADP as acceptor"/>
    <property type="evidence" value="ECO:0007669"/>
    <property type="project" value="InterPro"/>
</dbReference>
<proteinExistence type="inferred from homology"/>
<evidence type="ECO:0000256" key="4">
    <source>
        <dbReference type="ARBA" id="ARBA00022692"/>
    </source>
</evidence>
<dbReference type="GO" id="GO:0005789">
    <property type="term" value="C:endoplasmic reticulum membrane"/>
    <property type="evidence" value="ECO:0007669"/>
    <property type="project" value="UniProtKB-SubCell"/>
</dbReference>
<keyword evidence="12" id="KW-1185">Reference proteome</keyword>
<keyword evidence="6 10" id="KW-1133">Transmembrane helix</keyword>
<dbReference type="SUPFAM" id="SSF51735">
    <property type="entry name" value="NAD(P)-binding Rossmann-fold domains"/>
    <property type="match status" value="1"/>
</dbReference>
<feature type="transmembrane region" description="Helical" evidence="10">
    <location>
        <begin position="12"/>
        <end position="38"/>
    </location>
</feature>
<organism evidence="12 13">
    <name type="scientific">Pantherophis guttatus</name>
    <name type="common">Corn snake</name>
    <name type="synonym">Elaphe guttata</name>
    <dbReference type="NCBI Taxonomy" id="94885"/>
    <lineage>
        <taxon>Eukaryota</taxon>
        <taxon>Metazoa</taxon>
        <taxon>Chordata</taxon>
        <taxon>Craniata</taxon>
        <taxon>Vertebrata</taxon>
        <taxon>Euteleostomi</taxon>
        <taxon>Lepidosauria</taxon>
        <taxon>Squamata</taxon>
        <taxon>Bifurcata</taxon>
        <taxon>Unidentata</taxon>
        <taxon>Episquamata</taxon>
        <taxon>Toxicofera</taxon>
        <taxon>Serpentes</taxon>
        <taxon>Colubroidea</taxon>
        <taxon>Colubridae</taxon>
        <taxon>Colubrinae</taxon>
        <taxon>Pantherophis</taxon>
    </lineage>
</organism>
<evidence type="ECO:0000313" key="13">
    <source>
        <dbReference type="RefSeq" id="XP_034266915.1"/>
    </source>
</evidence>
<reference evidence="13" key="1">
    <citation type="submission" date="2025-08" db="UniProtKB">
        <authorList>
            <consortium name="RefSeq"/>
        </authorList>
    </citation>
    <scope>IDENTIFICATION</scope>
    <source>
        <tissue evidence="13">Blood</tissue>
    </source>
</reference>
<feature type="domain" description="3-beta hydroxysteroid dehydrogenase/isomerase" evidence="11">
    <location>
        <begin position="37"/>
        <end position="311"/>
    </location>
</feature>
<keyword evidence="5" id="KW-0256">Endoplasmic reticulum</keyword>
<dbReference type="Gene3D" id="3.40.50.720">
    <property type="entry name" value="NAD(P)-binding Rossmann-like Domain"/>
    <property type="match status" value="1"/>
</dbReference>
<evidence type="ECO:0000256" key="8">
    <source>
        <dbReference type="ARBA" id="ARBA00023128"/>
    </source>
</evidence>
<evidence type="ECO:0000256" key="10">
    <source>
        <dbReference type="SAM" id="Phobius"/>
    </source>
</evidence>
<dbReference type="FunFam" id="3.40.50.720:FF:000220">
    <property type="entry name" value="3 beta-hydroxysteroid dehydrogenase/Delta 5--&gt;4-isomerase type 1"/>
    <property type="match status" value="1"/>
</dbReference>
<dbReference type="AlphaFoldDB" id="A0A6P9BG36"/>
<dbReference type="PANTHER" id="PTHR43245">
    <property type="entry name" value="BIFUNCTIONAL POLYMYXIN RESISTANCE PROTEIN ARNA"/>
    <property type="match status" value="1"/>
</dbReference>
<evidence type="ECO:0000256" key="5">
    <source>
        <dbReference type="ARBA" id="ARBA00022824"/>
    </source>
</evidence>
<dbReference type="KEGG" id="pgut:117661842"/>
<name>A0A6P9BG36_PANGU</name>
<keyword evidence="7" id="KW-0560">Oxidoreductase</keyword>
<dbReference type="InterPro" id="IPR036291">
    <property type="entry name" value="NAD(P)-bd_dom_sf"/>
</dbReference>
<dbReference type="OMA" id="GGKFYFV"/>
<keyword evidence="4 10" id="KW-0812">Transmembrane</keyword>
<comment type="subcellular location">
    <subcellularLocation>
        <location evidence="2">Endoplasmic reticulum membrane</location>
        <topology evidence="2">Single-pass membrane protein</topology>
    </subcellularLocation>
    <subcellularLocation>
        <location evidence="1">Mitochondrion membrane</location>
        <topology evidence="1">Single-pass membrane protein</topology>
    </subcellularLocation>
</comment>
<dbReference type="Proteomes" id="UP001652622">
    <property type="component" value="Unplaced"/>
</dbReference>
<dbReference type="RefSeq" id="XP_034266915.1">
    <property type="nucleotide sequence ID" value="XM_034411024.2"/>
</dbReference>
<evidence type="ECO:0000256" key="2">
    <source>
        <dbReference type="ARBA" id="ARBA00004389"/>
    </source>
</evidence>
<sequence>MWPSMQLSLTPLIYGATAGSYSISLLIIMSLGGMRCLVTGAGGFLGQRTVCQLLTEKESLAEVRVLDKTISVEALQDFEKVKSNTLLTVIQGDIRDVALLETAVQGVSLVIHAACIIDPRGFIDQQTLWDVNVRGTQLLLEACLRNDVQYFIYTSSLEVTGPNNRGDPIYDGDEDTPYQMTQGQPYAETKREAEKCVLELDSLPLKGGNSFVTCALRSMYIYGEGSPFLLSHLDESILNNNVFLRLSRKEAIVNPVYVGNIAWAHIQVAKAMRNPTKMKQIRGRFYYISDDSPHTSYSDFNYELTKELGFGVEPKPVMPITLLYYYALFLEIVSFLLKPFFKYVPSINRFLVILLNTPFSFSYKKAQRDFNYTPRYSWEESKQRTSQWIADITPLRAAYLKSKTN</sequence>